<reference evidence="5" key="1">
    <citation type="submission" date="2020-12" db="EMBL/GenBank/DDBJ databases">
        <title>Sanguibacter suaedae sp. nov., isolated from Suaeda aralocaspica.</title>
        <authorList>
            <person name="Ma Q."/>
        </authorList>
    </citation>
    <scope>NUCLEOTIDE SEQUENCE</scope>
    <source>
        <strain evidence="5">YZGR15</strain>
    </source>
</reference>
<dbReference type="Proteomes" id="UP000602087">
    <property type="component" value="Unassembled WGS sequence"/>
</dbReference>
<dbReference type="PANTHER" id="PTHR38011:SF7">
    <property type="entry name" value="2,5-DIAMINO-6-RIBOSYLAMINO-4(3H)-PYRIMIDINONE 5'-PHOSPHATE REDUCTASE"/>
    <property type="match status" value="1"/>
</dbReference>
<dbReference type="InterPro" id="IPR024072">
    <property type="entry name" value="DHFR-like_dom_sf"/>
</dbReference>
<sequence>MISTVDGAVAGADGRSGSINGPADWRAFRVMRALADVVLVGAGTARSEGYTALSAPTDLVGLRERTVGSAPLAVAVVTGSGGVPERLADAAARPDGAGPVWVVTTRSGAVRAVEHVREDRVVVAGEDDVDLATALAALADHGLRRVLCEGGPGLLSSMLEEDLVDELCLSTAPTVVGGPSPRAVSGSEVLSPAREARLEHLLHADGVLLARWNLRTDGTSPVG</sequence>
<gene>
    <name evidence="5" type="ORF">JAV76_09710</name>
</gene>
<dbReference type="SUPFAM" id="SSF53597">
    <property type="entry name" value="Dihydrofolate reductase-like"/>
    <property type="match status" value="1"/>
</dbReference>
<dbReference type="AlphaFoldDB" id="A0A934MA60"/>
<name>A0A934MA60_9MICO</name>
<feature type="domain" description="Bacterial bifunctional deaminase-reductase C-terminal" evidence="4">
    <location>
        <begin position="1"/>
        <end position="199"/>
    </location>
</feature>
<accession>A0A934MA60</accession>
<dbReference type="EMBL" id="JAEINH010000007">
    <property type="protein sequence ID" value="MBI9115285.1"/>
    <property type="molecule type" value="Genomic_DNA"/>
</dbReference>
<comment type="caution">
    <text evidence="5">The sequence shown here is derived from an EMBL/GenBank/DDBJ whole genome shotgun (WGS) entry which is preliminary data.</text>
</comment>
<dbReference type="PANTHER" id="PTHR38011">
    <property type="entry name" value="DIHYDROFOLATE REDUCTASE FAMILY PROTEIN (AFU_ORTHOLOGUE AFUA_8G06820)"/>
    <property type="match status" value="1"/>
</dbReference>
<protein>
    <submittedName>
        <fullName evidence="5">Dihydrofolate reductase family protein</fullName>
    </submittedName>
</protein>
<comment type="pathway">
    <text evidence="1">Cofactor biosynthesis; riboflavin biosynthesis.</text>
</comment>
<dbReference type="InterPro" id="IPR002734">
    <property type="entry name" value="RibDG_C"/>
</dbReference>
<dbReference type="InterPro" id="IPR050765">
    <property type="entry name" value="Riboflavin_Biosynth_HTPR"/>
</dbReference>
<evidence type="ECO:0000256" key="3">
    <source>
        <dbReference type="ARBA" id="ARBA00023002"/>
    </source>
</evidence>
<keyword evidence="3" id="KW-0560">Oxidoreductase</keyword>
<proteinExistence type="predicted"/>
<dbReference type="GO" id="GO:0009231">
    <property type="term" value="P:riboflavin biosynthetic process"/>
    <property type="evidence" value="ECO:0007669"/>
    <property type="project" value="InterPro"/>
</dbReference>
<dbReference type="Gene3D" id="3.40.430.10">
    <property type="entry name" value="Dihydrofolate Reductase, subunit A"/>
    <property type="match status" value="1"/>
</dbReference>
<organism evidence="5 6">
    <name type="scientific">Sanguibacter suaedae</name>
    <dbReference type="NCBI Taxonomy" id="2795737"/>
    <lineage>
        <taxon>Bacteria</taxon>
        <taxon>Bacillati</taxon>
        <taxon>Actinomycetota</taxon>
        <taxon>Actinomycetes</taxon>
        <taxon>Micrococcales</taxon>
        <taxon>Sanguibacteraceae</taxon>
        <taxon>Sanguibacter</taxon>
    </lineage>
</organism>
<evidence type="ECO:0000313" key="6">
    <source>
        <dbReference type="Proteomes" id="UP000602087"/>
    </source>
</evidence>
<keyword evidence="2" id="KW-0521">NADP</keyword>
<keyword evidence="6" id="KW-1185">Reference proteome</keyword>
<evidence type="ECO:0000256" key="1">
    <source>
        <dbReference type="ARBA" id="ARBA00005104"/>
    </source>
</evidence>
<evidence type="ECO:0000313" key="5">
    <source>
        <dbReference type="EMBL" id="MBI9115285.1"/>
    </source>
</evidence>
<dbReference type="Pfam" id="PF01872">
    <property type="entry name" value="RibD_C"/>
    <property type="match status" value="1"/>
</dbReference>
<dbReference type="GO" id="GO:0008703">
    <property type="term" value="F:5-amino-6-(5-phosphoribosylamino)uracil reductase activity"/>
    <property type="evidence" value="ECO:0007669"/>
    <property type="project" value="InterPro"/>
</dbReference>
<evidence type="ECO:0000256" key="2">
    <source>
        <dbReference type="ARBA" id="ARBA00022857"/>
    </source>
</evidence>
<evidence type="ECO:0000259" key="4">
    <source>
        <dbReference type="Pfam" id="PF01872"/>
    </source>
</evidence>